<evidence type="ECO:0000313" key="2">
    <source>
        <dbReference type="EMBL" id="KAL2828786.1"/>
    </source>
</evidence>
<feature type="region of interest" description="Disordered" evidence="1">
    <location>
        <begin position="1"/>
        <end position="131"/>
    </location>
</feature>
<name>A0ABR4ILZ4_9EURO</name>
<feature type="compositionally biased region" description="Pro residues" evidence="1">
    <location>
        <begin position="209"/>
        <end position="221"/>
    </location>
</feature>
<feature type="region of interest" description="Disordered" evidence="1">
    <location>
        <begin position="409"/>
        <end position="484"/>
    </location>
</feature>
<protein>
    <recommendedName>
        <fullName evidence="4">Actin interacting protein 3-domain-containing protein</fullName>
    </recommendedName>
</protein>
<feature type="compositionally biased region" description="Polar residues" evidence="1">
    <location>
        <begin position="327"/>
        <end position="344"/>
    </location>
</feature>
<comment type="caution">
    <text evidence="2">The sequence shown here is derived from an EMBL/GenBank/DDBJ whole genome shotgun (WGS) entry which is preliminary data.</text>
</comment>
<feature type="compositionally biased region" description="Basic and acidic residues" evidence="1">
    <location>
        <begin position="1182"/>
        <end position="1203"/>
    </location>
</feature>
<feature type="region of interest" description="Disordered" evidence="1">
    <location>
        <begin position="536"/>
        <end position="627"/>
    </location>
</feature>
<dbReference type="EMBL" id="JBFXLS010000019">
    <property type="protein sequence ID" value="KAL2828786.1"/>
    <property type="molecule type" value="Genomic_DNA"/>
</dbReference>
<feature type="compositionally biased region" description="Pro residues" evidence="1">
    <location>
        <begin position="190"/>
        <end position="200"/>
    </location>
</feature>
<feature type="compositionally biased region" description="Low complexity" evidence="1">
    <location>
        <begin position="148"/>
        <end position="170"/>
    </location>
</feature>
<keyword evidence="3" id="KW-1185">Reference proteome</keyword>
<feature type="compositionally biased region" description="Polar residues" evidence="1">
    <location>
        <begin position="71"/>
        <end position="89"/>
    </location>
</feature>
<evidence type="ECO:0008006" key="4">
    <source>
        <dbReference type="Google" id="ProtNLM"/>
    </source>
</evidence>
<organism evidence="2 3">
    <name type="scientific">Aspergillus cavernicola</name>
    <dbReference type="NCBI Taxonomy" id="176166"/>
    <lineage>
        <taxon>Eukaryota</taxon>
        <taxon>Fungi</taxon>
        <taxon>Dikarya</taxon>
        <taxon>Ascomycota</taxon>
        <taxon>Pezizomycotina</taxon>
        <taxon>Eurotiomycetes</taxon>
        <taxon>Eurotiomycetidae</taxon>
        <taxon>Eurotiales</taxon>
        <taxon>Aspergillaceae</taxon>
        <taxon>Aspergillus</taxon>
        <taxon>Aspergillus subgen. Nidulantes</taxon>
    </lineage>
</organism>
<feature type="compositionally biased region" description="Polar residues" evidence="1">
    <location>
        <begin position="102"/>
        <end position="113"/>
    </location>
</feature>
<feature type="region of interest" description="Disordered" evidence="1">
    <location>
        <begin position="1142"/>
        <end position="1218"/>
    </location>
</feature>
<gene>
    <name evidence="2" type="ORF">BDW59DRAFT_143025</name>
</gene>
<sequence>MHGSNQYSNPPAPEWRVPAAPQRQSGQPGVPSPPPPPPPPPSYNSNSVHGPSYGHPSGTAAPNAPPISGVSGFNTATWGVNYNRHNYIQTPPPLPPRPSSSTGQPSNVQSPIVSTADPYQPSIGAPSYGGQVSYGDYHQQWPMNPPYVSQQPVTSLPSPLPVVDAPTYQYAPPPPTPLQTQQAWHQLPPTSYPTVPPSQYHPPITVPSQPSPPPPPPPTHPGPSFSPQVHTQPIVSTPPERPVSQSSAPTHLPAFAPPVPPKASPLIIPTGSSALGFGGPSDWEHFSPIAGEVDDVNVFKPRSDHPAAVHELPPSHQAATSDVALNNHSLTPSLSNPTFTNQAVTPEPPQFYQQQSPISPGTRQDFHPLPHPIRVDSTGSDYSTVSAVANSESIDGLIEAWNQPISVDNKPLLVQQSDKVEPEPVSPQRSPSPPAILPPKQAEPTTSEETVIEVDRVQNAVNEPARRAEPAQPPSRPVDRYEDLDSWSQSSLERYVAMLRKEAVADLDEERFKIFTTFMAKETKLREILYSIEHESKSNTTSIVEASQQPAAPQTETKEPGEGNSPPAESGLIPVESEDGYFANIGNLDDVEDGSYSPGGRPIIPRLHTPALHRSPSNPGGHKYSASHAISGHTLRSTSVPPLMNNEVPKTALSPLTTNPPQRLYTPFRYTKGPQRGSDKLTFGRPAYQAYSALRQASAESGRVMAEAPTENNRKRSSSAASMHKDQDEAFVGLIREKSVSYRKKPLQTSSPPPLPASLRQGKPPGPIEDLRTVVSSSGNKQSESLWHMTVRRDLEKYPNDFGFIRETFKPWEAAIKVRKENLDTERIKRQEESENQIDALFNGKEIGYADINILEEEFRQTEARTQLEEERLELEGFISDVFNVVDERLEEEISTIQVLYDSALSQLDRENSKEDGSDKHSMSHTMKIVNEVHHKLEMRHHKRLEIALDRERRRKKAERRPLVFMGDSAALKKLDNEFDQMEKQNILEAARSRDERANKLMDLFDDAIMRGLGENQTLLDELSAKVVRVDEAAIRSSGLPDAEIEHVLKSMHSLVESLQKDSESTLHSFGVADSALNNADYSVSVAEARYSNSEPDVFRQLEAEKKKEDAKIQDNLRTKLQSVRVGPTNITASINEALRTLGKTPFPKQPIPSDVIPDSHLYDVSLPNPARPASSTGVASRKTDSDPEHRERLRKALEDAKKRNAARRRSPSAVSKE</sequence>
<evidence type="ECO:0000256" key="1">
    <source>
        <dbReference type="SAM" id="MobiDB-lite"/>
    </source>
</evidence>
<dbReference type="Proteomes" id="UP001610335">
    <property type="component" value="Unassembled WGS sequence"/>
</dbReference>
<feature type="region of interest" description="Disordered" evidence="1">
    <location>
        <begin position="700"/>
        <end position="727"/>
    </location>
</feature>
<feature type="region of interest" description="Disordered" evidence="1">
    <location>
        <begin position="651"/>
        <end position="682"/>
    </location>
</feature>
<feature type="compositionally biased region" description="Pro residues" evidence="1">
    <location>
        <begin position="30"/>
        <end position="42"/>
    </location>
</feature>
<feature type="compositionally biased region" description="Polar residues" evidence="1">
    <location>
        <begin position="351"/>
        <end position="362"/>
    </location>
</feature>
<feature type="region of interest" description="Disordered" evidence="1">
    <location>
        <begin position="327"/>
        <end position="379"/>
    </location>
</feature>
<feature type="compositionally biased region" description="Polar residues" evidence="1">
    <location>
        <begin position="538"/>
        <end position="555"/>
    </location>
</feature>
<evidence type="ECO:0000313" key="3">
    <source>
        <dbReference type="Proteomes" id="UP001610335"/>
    </source>
</evidence>
<feature type="region of interest" description="Disordered" evidence="1">
    <location>
        <begin position="742"/>
        <end position="767"/>
    </location>
</feature>
<proteinExistence type="predicted"/>
<reference evidence="2 3" key="1">
    <citation type="submission" date="2024-07" db="EMBL/GenBank/DDBJ databases">
        <title>Section-level genome sequencing and comparative genomics of Aspergillus sections Usti and Cavernicolus.</title>
        <authorList>
            <consortium name="Lawrence Berkeley National Laboratory"/>
            <person name="Nybo J.L."/>
            <person name="Vesth T.C."/>
            <person name="Theobald S."/>
            <person name="Frisvad J.C."/>
            <person name="Larsen T.O."/>
            <person name="Kjaerboelling I."/>
            <person name="Rothschild-Mancinelli K."/>
            <person name="Lyhne E.K."/>
            <person name="Kogle M.E."/>
            <person name="Barry K."/>
            <person name="Clum A."/>
            <person name="Na H."/>
            <person name="Ledsgaard L."/>
            <person name="Lin J."/>
            <person name="Lipzen A."/>
            <person name="Kuo A."/>
            <person name="Riley R."/>
            <person name="Mondo S."/>
            <person name="LaButti K."/>
            <person name="Haridas S."/>
            <person name="Pangalinan J."/>
            <person name="Salamov A.A."/>
            <person name="Simmons B.A."/>
            <person name="Magnuson J.K."/>
            <person name="Chen J."/>
            <person name="Drula E."/>
            <person name="Henrissat B."/>
            <person name="Wiebenga A."/>
            <person name="Lubbers R.J."/>
            <person name="Gomes A.C."/>
            <person name="Makela M.R."/>
            <person name="Stajich J."/>
            <person name="Grigoriev I.V."/>
            <person name="Mortensen U.H."/>
            <person name="De vries R.P."/>
            <person name="Baker S.E."/>
            <person name="Andersen M.R."/>
        </authorList>
    </citation>
    <scope>NUCLEOTIDE SEQUENCE [LARGE SCALE GENOMIC DNA]</scope>
    <source>
        <strain evidence="2 3">CBS 600.67</strain>
    </source>
</reference>
<accession>A0ABR4ILZ4</accession>
<feature type="region of interest" description="Disordered" evidence="1">
    <location>
        <begin position="143"/>
        <end position="280"/>
    </location>
</feature>